<name>A0A521F7Q5_9FLAO</name>
<reference evidence="1 2" key="1">
    <citation type="submission" date="2017-05" db="EMBL/GenBank/DDBJ databases">
        <authorList>
            <person name="Varghese N."/>
            <person name="Submissions S."/>
        </authorList>
    </citation>
    <scope>NUCLEOTIDE SEQUENCE [LARGE SCALE GENOMIC DNA]</scope>
    <source>
        <strain evidence="1 2">DSM 29982</strain>
    </source>
</reference>
<dbReference type="Proteomes" id="UP000319267">
    <property type="component" value="Unassembled WGS sequence"/>
</dbReference>
<keyword evidence="2" id="KW-1185">Reference proteome</keyword>
<organism evidence="1 2">
    <name type="scientific">Flavobacterium nitrogenifigens</name>
    <dbReference type="NCBI Taxonomy" id="1617283"/>
    <lineage>
        <taxon>Bacteria</taxon>
        <taxon>Pseudomonadati</taxon>
        <taxon>Bacteroidota</taxon>
        <taxon>Flavobacteriia</taxon>
        <taxon>Flavobacteriales</taxon>
        <taxon>Flavobacteriaceae</taxon>
        <taxon>Flavobacterium</taxon>
    </lineage>
</organism>
<protein>
    <submittedName>
        <fullName evidence="1">Uncharacterized protein</fullName>
    </submittedName>
</protein>
<evidence type="ECO:0000313" key="1">
    <source>
        <dbReference type="EMBL" id="SMO92193.1"/>
    </source>
</evidence>
<gene>
    <name evidence="1" type="ORF">SAMN06265220_10726</name>
</gene>
<evidence type="ECO:0000313" key="2">
    <source>
        <dbReference type="Proteomes" id="UP000319267"/>
    </source>
</evidence>
<dbReference type="RefSeq" id="WP_142479121.1">
    <property type="nucleotide sequence ID" value="NZ_CP043612.1"/>
</dbReference>
<sequence>MDQTNIGKKQNKSEFLDQMLIVLGSAYPRSLSFEEMAEALSSPSSSWFSSANGIENETKIMEALLELENFGLAAIDSDTDESCLTILGLQRIAAKRPI</sequence>
<proteinExistence type="predicted"/>
<accession>A0A521F7Q5</accession>
<dbReference type="AlphaFoldDB" id="A0A521F7Q5"/>
<dbReference type="OrthoDB" id="1371639at2"/>
<dbReference type="EMBL" id="FXTQ01000007">
    <property type="protein sequence ID" value="SMO92193.1"/>
    <property type="molecule type" value="Genomic_DNA"/>
</dbReference>